<protein>
    <submittedName>
        <fullName evidence="2">Uncharacterized protein</fullName>
    </submittedName>
</protein>
<dbReference type="Proteomes" id="UP001153365">
    <property type="component" value="Unassembled WGS sequence"/>
</dbReference>
<organism evidence="2 3">
    <name type="scientific">Phakopsora pachyrhizi</name>
    <name type="common">Asian soybean rust disease fungus</name>
    <dbReference type="NCBI Taxonomy" id="170000"/>
    <lineage>
        <taxon>Eukaryota</taxon>
        <taxon>Fungi</taxon>
        <taxon>Dikarya</taxon>
        <taxon>Basidiomycota</taxon>
        <taxon>Pucciniomycotina</taxon>
        <taxon>Pucciniomycetes</taxon>
        <taxon>Pucciniales</taxon>
        <taxon>Phakopsoraceae</taxon>
        <taxon>Phakopsora</taxon>
    </lineage>
</organism>
<sequence length="222" mass="24924">MTVVNLQHSSSSSLPVSLRLPLSPTTNPRPTPKPKSTNNTKPTAIRPHTPDLTNSMPESPSQINLANLMEKWGGEGPSELSYRLPDPPSPISAFEINLSTRIQDPEHLPNHQSRSKLEIEHKDKDSEEEEEDDDVLGNEELYSTQTHLSPKDEILPISKVGDLTKERDRASAKAQKSRGSKTNEMVRIIKEQALKIEEERHWLTSKLVKLTSSNQVLERGKM</sequence>
<proteinExistence type="predicted"/>
<keyword evidence="3" id="KW-1185">Reference proteome</keyword>
<evidence type="ECO:0000313" key="2">
    <source>
        <dbReference type="EMBL" id="CAH7683145.1"/>
    </source>
</evidence>
<feature type="compositionally biased region" description="Polar residues" evidence="1">
    <location>
        <begin position="51"/>
        <end position="62"/>
    </location>
</feature>
<name>A0AAV0BD39_PHAPC</name>
<evidence type="ECO:0000256" key="1">
    <source>
        <dbReference type="SAM" id="MobiDB-lite"/>
    </source>
</evidence>
<accession>A0AAV0BD39</accession>
<reference evidence="2" key="1">
    <citation type="submission" date="2022-06" db="EMBL/GenBank/DDBJ databases">
        <authorList>
            <consortium name="SYNGENTA / RWTH Aachen University"/>
        </authorList>
    </citation>
    <scope>NUCLEOTIDE SEQUENCE</scope>
</reference>
<feature type="compositionally biased region" description="Low complexity" evidence="1">
    <location>
        <begin position="9"/>
        <end position="26"/>
    </location>
</feature>
<feature type="compositionally biased region" description="Basic and acidic residues" evidence="1">
    <location>
        <begin position="103"/>
        <end position="125"/>
    </location>
</feature>
<dbReference type="AlphaFoldDB" id="A0AAV0BD39"/>
<comment type="caution">
    <text evidence="2">The sequence shown here is derived from an EMBL/GenBank/DDBJ whole genome shotgun (WGS) entry which is preliminary data.</text>
</comment>
<feature type="compositionally biased region" description="Low complexity" evidence="1">
    <location>
        <begin position="34"/>
        <end position="43"/>
    </location>
</feature>
<gene>
    <name evidence="2" type="ORF">PPACK8108_LOCUS16484</name>
</gene>
<feature type="region of interest" description="Disordered" evidence="1">
    <location>
        <begin position="1"/>
        <end position="62"/>
    </location>
</feature>
<evidence type="ECO:0000313" key="3">
    <source>
        <dbReference type="Proteomes" id="UP001153365"/>
    </source>
</evidence>
<feature type="compositionally biased region" description="Acidic residues" evidence="1">
    <location>
        <begin position="126"/>
        <end position="137"/>
    </location>
</feature>
<feature type="compositionally biased region" description="Basic and acidic residues" evidence="1">
    <location>
        <begin position="162"/>
        <end position="171"/>
    </location>
</feature>
<feature type="region of interest" description="Disordered" evidence="1">
    <location>
        <begin position="102"/>
        <end position="184"/>
    </location>
</feature>
<dbReference type="EMBL" id="CALTRL010004484">
    <property type="protein sequence ID" value="CAH7683145.1"/>
    <property type="molecule type" value="Genomic_DNA"/>
</dbReference>